<name>A0ABX2N608_9SPHN</name>
<comment type="caution">
    <text evidence="1">The sequence shown here is derived from an EMBL/GenBank/DDBJ whole genome shotgun (WGS) entry which is preliminary data.</text>
</comment>
<protein>
    <submittedName>
        <fullName evidence="1">Uncharacterized protein</fullName>
    </submittedName>
</protein>
<organism evidence="1 2">
    <name type="scientific">Parasphingorhabdus flavimaris</name>
    <dbReference type="NCBI Taxonomy" id="266812"/>
    <lineage>
        <taxon>Bacteria</taxon>
        <taxon>Pseudomonadati</taxon>
        <taxon>Pseudomonadota</taxon>
        <taxon>Alphaproteobacteria</taxon>
        <taxon>Sphingomonadales</taxon>
        <taxon>Sphingomonadaceae</taxon>
        <taxon>Parasphingorhabdus</taxon>
    </lineage>
</organism>
<evidence type="ECO:0000313" key="1">
    <source>
        <dbReference type="EMBL" id="NVD29122.1"/>
    </source>
</evidence>
<gene>
    <name evidence="1" type="ORF">HUO14_14580</name>
</gene>
<evidence type="ECO:0000313" key="2">
    <source>
        <dbReference type="Proteomes" id="UP000652427"/>
    </source>
</evidence>
<dbReference type="Proteomes" id="UP000652427">
    <property type="component" value="Unassembled WGS sequence"/>
</dbReference>
<proteinExistence type="predicted"/>
<keyword evidence="2" id="KW-1185">Reference proteome</keyword>
<reference evidence="1 2" key="1">
    <citation type="submission" date="2020-06" db="EMBL/GenBank/DDBJ databases">
        <authorList>
            <person name="Kim S.-J."/>
            <person name="Park S.-J."/>
        </authorList>
    </citation>
    <scope>NUCLEOTIDE SEQUENCE [LARGE SCALE GENOMIC DNA]</scope>
    <source>
        <strain evidence="1 2">SW-151</strain>
    </source>
</reference>
<sequence>MRLSDHMNFPHPVLADWRDDHEDGILAAEIAYQEDKNSDRISIACNLSISNEEIEKLLDQGKAAIGIFTLCVSTGLRELIPLTTGKSVHTFSPGALLGTVNLRPLVWTVQELFNWKPKYIHKEFPASFDLRKGEILAMGEELHIDVGNLPLPNLETIFSIEVMEDLDNGKFEVNLDKPKITILAGRETYDLVETLRADSRLGPVVMNAVYVPVIMEVLSLLRSEKGTSQYEGQRWVAPFIERCEKLEVSYDDDTSSLISDACKLLAMPFHGLESIEGAST</sequence>
<dbReference type="RefSeq" id="WP_176280587.1">
    <property type="nucleotide sequence ID" value="NZ_JABWMH010000005.1"/>
</dbReference>
<accession>A0ABX2N608</accession>
<dbReference type="EMBL" id="JABWMH010000005">
    <property type="protein sequence ID" value="NVD29122.1"/>
    <property type="molecule type" value="Genomic_DNA"/>
</dbReference>